<dbReference type="Gene3D" id="1.10.287.110">
    <property type="entry name" value="DnaJ domain"/>
    <property type="match status" value="1"/>
</dbReference>
<dbReference type="SUPFAM" id="SSF46565">
    <property type="entry name" value="Chaperone J-domain"/>
    <property type="match status" value="1"/>
</dbReference>
<keyword evidence="2" id="KW-0812">Transmembrane</keyword>
<dbReference type="RefSeq" id="WP_017031730.1">
    <property type="nucleotide sequence ID" value="NZ_MCXN02000002.1"/>
</dbReference>
<evidence type="ECO:0000259" key="3">
    <source>
        <dbReference type="PROSITE" id="PS50076"/>
    </source>
</evidence>
<protein>
    <recommendedName>
        <fullName evidence="3">J domain-containing protein</fullName>
    </recommendedName>
</protein>
<dbReference type="Proteomes" id="UP000235611">
    <property type="component" value="Unassembled WGS sequence"/>
</dbReference>
<keyword evidence="2" id="KW-0472">Membrane</keyword>
<evidence type="ECO:0000313" key="4">
    <source>
        <dbReference type="EMBL" id="PMP06885.1"/>
    </source>
</evidence>
<gene>
    <name evidence="4" type="ORF">BCS93_16760</name>
</gene>
<organism evidence="4 5">
    <name type="scientific">Vibrio breoganii</name>
    <dbReference type="NCBI Taxonomy" id="553239"/>
    <lineage>
        <taxon>Bacteria</taxon>
        <taxon>Pseudomonadati</taxon>
        <taxon>Pseudomonadota</taxon>
        <taxon>Gammaproteobacteria</taxon>
        <taxon>Vibrionales</taxon>
        <taxon>Vibrionaceae</taxon>
        <taxon>Vibrio</taxon>
    </lineage>
</organism>
<dbReference type="InterPro" id="IPR036869">
    <property type="entry name" value="J_dom_sf"/>
</dbReference>
<evidence type="ECO:0000256" key="2">
    <source>
        <dbReference type="SAM" id="Phobius"/>
    </source>
</evidence>
<dbReference type="AlphaFoldDB" id="A0AAP8SVE8"/>
<dbReference type="InterPro" id="IPR001623">
    <property type="entry name" value="DnaJ_domain"/>
</dbReference>
<keyword evidence="2" id="KW-1133">Transmembrane helix</keyword>
<dbReference type="CDD" id="cd06257">
    <property type="entry name" value="DnaJ"/>
    <property type="match status" value="1"/>
</dbReference>
<keyword evidence="1" id="KW-0143">Chaperone</keyword>
<evidence type="ECO:0000313" key="5">
    <source>
        <dbReference type="Proteomes" id="UP000235611"/>
    </source>
</evidence>
<dbReference type="Pfam" id="PF00226">
    <property type="entry name" value="DnaJ"/>
    <property type="match status" value="1"/>
</dbReference>
<dbReference type="PROSITE" id="PS50076">
    <property type="entry name" value="DNAJ_2"/>
    <property type="match status" value="1"/>
</dbReference>
<dbReference type="EMBL" id="MDBO01000115">
    <property type="protein sequence ID" value="PMP06885.1"/>
    <property type="molecule type" value="Genomic_DNA"/>
</dbReference>
<proteinExistence type="predicted"/>
<feature type="transmembrane region" description="Helical" evidence="2">
    <location>
        <begin position="127"/>
        <end position="148"/>
    </location>
</feature>
<accession>A0AAP8SVE8</accession>
<reference evidence="5" key="1">
    <citation type="submission" date="2016-07" db="EMBL/GenBank/DDBJ databases">
        <title>Nontailed viruses are major unrecognized killers of bacteria in the ocean.</title>
        <authorList>
            <person name="Kauffman K."/>
            <person name="Hussain F."/>
            <person name="Yang J."/>
            <person name="Arevalo P."/>
            <person name="Brown J."/>
            <person name="Cutler M."/>
            <person name="Kelly L."/>
            <person name="Polz M.F."/>
        </authorList>
    </citation>
    <scope>NUCLEOTIDE SEQUENCE [LARGE SCALE GENOMIC DNA]</scope>
    <source>
        <strain evidence="5">10N.222.49.A5</strain>
    </source>
</reference>
<sequence length="149" mass="16998">MGTFHQILGTSDASTKLEIKRSYRLLANRLHPDKGSMPSDELFKLTKIAQDKVLAGKGCESYAQLQIIKQYTKECRCSSSISALRYELKARDRLIEEMQQQKCEHHHQLKAVQSQIQHMYGEKNTRVIWGLVFGITIGSALPYLNGFIL</sequence>
<evidence type="ECO:0000256" key="1">
    <source>
        <dbReference type="ARBA" id="ARBA00023186"/>
    </source>
</evidence>
<feature type="domain" description="J" evidence="3">
    <location>
        <begin position="3"/>
        <end position="66"/>
    </location>
</feature>
<comment type="caution">
    <text evidence="4">The sequence shown here is derived from an EMBL/GenBank/DDBJ whole genome shotgun (WGS) entry which is preliminary data.</text>
</comment>
<name>A0AAP8SVE8_9VIBR</name>